<dbReference type="SUPFAM" id="SSF54373">
    <property type="entry name" value="FAD-linked reductases, C-terminal domain"/>
    <property type="match status" value="1"/>
</dbReference>
<dbReference type="InterPro" id="IPR036188">
    <property type="entry name" value="FAD/NAD-bd_sf"/>
</dbReference>
<dbReference type="InterPro" id="IPR002937">
    <property type="entry name" value="Amino_oxidase"/>
</dbReference>
<dbReference type="InterPro" id="IPR050281">
    <property type="entry name" value="Flavin_monoamine_oxidase"/>
</dbReference>
<dbReference type="Pfam" id="PF01593">
    <property type="entry name" value="Amino_oxidase"/>
    <property type="match status" value="1"/>
</dbReference>
<dbReference type="AlphaFoldDB" id="A0A8S9XJ66"/>
<dbReference type="Gene3D" id="3.90.660.10">
    <property type="match status" value="1"/>
</dbReference>
<evidence type="ECO:0000259" key="1">
    <source>
        <dbReference type="Pfam" id="PF01593"/>
    </source>
</evidence>
<protein>
    <recommendedName>
        <fullName evidence="1">Amine oxidase domain-containing protein</fullName>
    </recommendedName>
</protein>
<keyword evidence="3" id="KW-1185">Reference proteome</keyword>
<gene>
    <name evidence="2" type="ORF">GE061_014795</name>
</gene>
<dbReference type="Proteomes" id="UP000466442">
    <property type="component" value="Unassembled WGS sequence"/>
</dbReference>
<evidence type="ECO:0000313" key="2">
    <source>
        <dbReference type="EMBL" id="KAF6209052.1"/>
    </source>
</evidence>
<organism evidence="2 3">
    <name type="scientific">Apolygus lucorum</name>
    <name type="common">Small green plant bug</name>
    <name type="synonym">Lygocoris lucorum</name>
    <dbReference type="NCBI Taxonomy" id="248454"/>
    <lineage>
        <taxon>Eukaryota</taxon>
        <taxon>Metazoa</taxon>
        <taxon>Ecdysozoa</taxon>
        <taxon>Arthropoda</taxon>
        <taxon>Hexapoda</taxon>
        <taxon>Insecta</taxon>
        <taxon>Pterygota</taxon>
        <taxon>Neoptera</taxon>
        <taxon>Paraneoptera</taxon>
        <taxon>Hemiptera</taxon>
        <taxon>Heteroptera</taxon>
        <taxon>Panheteroptera</taxon>
        <taxon>Cimicomorpha</taxon>
        <taxon>Miridae</taxon>
        <taxon>Mirini</taxon>
        <taxon>Apolygus</taxon>
    </lineage>
</organism>
<proteinExistence type="predicted"/>
<dbReference type="PANTHER" id="PTHR10742">
    <property type="entry name" value="FLAVIN MONOAMINE OXIDASE"/>
    <property type="match status" value="1"/>
</dbReference>
<dbReference type="PANTHER" id="PTHR10742:SF416">
    <property type="entry name" value="SPERMINE OXIDASE"/>
    <property type="match status" value="1"/>
</dbReference>
<dbReference type="SUPFAM" id="SSF51905">
    <property type="entry name" value="FAD/NAD(P)-binding domain"/>
    <property type="match status" value="1"/>
</dbReference>
<reference evidence="2" key="1">
    <citation type="journal article" date="2021" name="Mol. Ecol. Resour.">
        <title>Apolygus lucorum genome provides insights into omnivorousness and mesophyll feeding.</title>
        <authorList>
            <person name="Liu Y."/>
            <person name="Liu H."/>
            <person name="Wang H."/>
            <person name="Huang T."/>
            <person name="Liu B."/>
            <person name="Yang B."/>
            <person name="Yin L."/>
            <person name="Li B."/>
            <person name="Zhang Y."/>
            <person name="Zhang S."/>
            <person name="Jiang F."/>
            <person name="Zhang X."/>
            <person name="Ren Y."/>
            <person name="Wang B."/>
            <person name="Wang S."/>
            <person name="Lu Y."/>
            <person name="Wu K."/>
            <person name="Fan W."/>
            <person name="Wang G."/>
        </authorList>
    </citation>
    <scope>NUCLEOTIDE SEQUENCE</scope>
    <source>
        <strain evidence="2">12Hb</strain>
    </source>
</reference>
<comment type="caution">
    <text evidence="2">The sequence shown here is derived from an EMBL/GenBank/DDBJ whole genome shotgun (WGS) entry which is preliminary data.</text>
</comment>
<sequence>MFRGASRKLIKSILSFRTLRTTNALGEDGQFCEIPKGMDKYLTCRKDVKLQVCLIDDQMVNPCWDKPCVVIVGAGIAGLAAAQRLLCCGITNVIILEATDRPGGRIHSCWMGENIVEVGADYIEGASITNAAYALAAIEGLLDPPIVPETETKGLACTSSGDIVCPFVTMAATCTFKSILERTRRLFKECPAGTQCGSLCEFIGREIEKNIMIYPCKYRSLAARVMISRLIDLKSKIGANLQDVSACQFGAKRELVGGNVRIRTGMVGILASYLRSITDCTKIRYCKPVGKIVWCDLPKRPRAKVFCCDGDVFCADYVILTPSLGVMKEKADSMFDPSLPASKLEAIKTMGFGNINHLYLEYDKPFWVWNEGNMLLGWNNDELYDPSCCWLTGIGSIKELPFSQQIMQITVGGIRANHIETASDTSLAEDVTGLYRKFLKNPTIPYPVNVLKSKWGESPFFRGARSYYNLKTKPETICDLARPVPVACGGDIPVLLFAGEHTASGDHGTIHGARASGVREAERILELTKKFQGAPKDLEPCLLEREQKSIKQQAS</sequence>
<dbReference type="Gene3D" id="3.50.50.60">
    <property type="entry name" value="FAD/NAD(P)-binding domain"/>
    <property type="match status" value="1"/>
</dbReference>
<dbReference type="GO" id="GO:0046592">
    <property type="term" value="F:polyamine oxidase activity"/>
    <property type="evidence" value="ECO:0007669"/>
    <property type="project" value="TreeGrafter"/>
</dbReference>
<dbReference type="EMBL" id="WIXP02000006">
    <property type="protein sequence ID" value="KAF6209052.1"/>
    <property type="molecule type" value="Genomic_DNA"/>
</dbReference>
<accession>A0A8S9XJ66</accession>
<dbReference type="OrthoDB" id="2219495at2759"/>
<name>A0A8S9XJ66_APOLU</name>
<evidence type="ECO:0000313" key="3">
    <source>
        <dbReference type="Proteomes" id="UP000466442"/>
    </source>
</evidence>
<feature type="domain" description="Amine oxidase" evidence="1">
    <location>
        <begin position="76"/>
        <end position="525"/>
    </location>
</feature>